<accession>A0A1D8GIB6</accession>
<evidence type="ECO:0000313" key="5">
    <source>
        <dbReference type="EMBL" id="AOT70657.1"/>
    </source>
</evidence>
<dbReference type="SMART" id="SM00895">
    <property type="entry name" value="FCD"/>
    <property type="match status" value="1"/>
</dbReference>
<dbReference type="Gene3D" id="1.20.120.530">
    <property type="entry name" value="GntR ligand-binding domain-like"/>
    <property type="match status" value="1"/>
</dbReference>
<dbReference type="InterPro" id="IPR011711">
    <property type="entry name" value="GntR_C"/>
</dbReference>
<dbReference type="CDD" id="cd07377">
    <property type="entry name" value="WHTH_GntR"/>
    <property type="match status" value="1"/>
</dbReference>
<dbReference type="SUPFAM" id="SSF46785">
    <property type="entry name" value="Winged helix' DNA-binding domain"/>
    <property type="match status" value="1"/>
</dbReference>
<dbReference type="Pfam" id="PF00392">
    <property type="entry name" value="GntR"/>
    <property type="match status" value="1"/>
</dbReference>
<dbReference type="GO" id="GO:0003700">
    <property type="term" value="F:DNA-binding transcription factor activity"/>
    <property type="evidence" value="ECO:0007669"/>
    <property type="project" value="InterPro"/>
</dbReference>
<keyword evidence="1" id="KW-0805">Transcription regulation</keyword>
<dbReference type="InterPro" id="IPR036390">
    <property type="entry name" value="WH_DNA-bd_sf"/>
</dbReference>
<keyword evidence="6" id="KW-1185">Reference proteome</keyword>
<evidence type="ECO:0000259" key="4">
    <source>
        <dbReference type="PROSITE" id="PS50949"/>
    </source>
</evidence>
<dbReference type="PANTHER" id="PTHR43537">
    <property type="entry name" value="TRANSCRIPTIONAL REGULATOR, GNTR FAMILY"/>
    <property type="match status" value="1"/>
</dbReference>
<sequence>MERKGNPLSSSGEKVYEIIKQRIIDHIYVPSQTLVESALAEELEVSRNTVKKALMQLVNEKLVELEANKSARVKSLTMEEAVHLLEIRERLEGLIAYRAAQVITDKELDIMKTNLEEMKALIKENKLVEYSAINDILHKTIYDICPNREAVEMIQSIKLQLRRYNKRTILISGRSTGSYSEHEAIFKALEAHNPEEAERVMRQHIANVRHTLKENYSMLF</sequence>
<dbReference type="STRING" id="1424294.Gferi_14395"/>
<gene>
    <name evidence="5" type="ORF">Gferi_14395</name>
</gene>
<dbReference type="InterPro" id="IPR008920">
    <property type="entry name" value="TF_FadR/GntR_C"/>
</dbReference>
<dbReference type="GO" id="GO:0003677">
    <property type="term" value="F:DNA binding"/>
    <property type="evidence" value="ECO:0007669"/>
    <property type="project" value="UniProtKB-KW"/>
</dbReference>
<dbReference type="PANTHER" id="PTHR43537:SF5">
    <property type="entry name" value="UXU OPERON TRANSCRIPTIONAL REGULATOR"/>
    <property type="match status" value="1"/>
</dbReference>
<evidence type="ECO:0000313" key="6">
    <source>
        <dbReference type="Proteomes" id="UP000095743"/>
    </source>
</evidence>
<dbReference type="InterPro" id="IPR000524">
    <property type="entry name" value="Tscrpt_reg_HTH_GntR"/>
</dbReference>
<dbReference type="PROSITE" id="PS50949">
    <property type="entry name" value="HTH_GNTR"/>
    <property type="match status" value="1"/>
</dbReference>
<keyword evidence="2" id="KW-0238">DNA-binding</keyword>
<dbReference type="Gene3D" id="1.10.10.10">
    <property type="entry name" value="Winged helix-like DNA-binding domain superfamily/Winged helix DNA-binding domain"/>
    <property type="match status" value="1"/>
</dbReference>
<dbReference type="SMART" id="SM00345">
    <property type="entry name" value="HTH_GNTR"/>
    <property type="match status" value="1"/>
</dbReference>
<evidence type="ECO:0000256" key="1">
    <source>
        <dbReference type="ARBA" id="ARBA00023015"/>
    </source>
</evidence>
<dbReference type="EMBL" id="CP017269">
    <property type="protein sequence ID" value="AOT70657.1"/>
    <property type="molecule type" value="Genomic_DNA"/>
</dbReference>
<dbReference type="InterPro" id="IPR036388">
    <property type="entry name" value="WH-like_DNA-bd_sf"/>
</dbReference>
<organism evidence="5 6">
    <name type="scientific">Geosporobacter ferrireducens</name>
    <dbReference type="NCBI Taxonomy" id="1424294"/>
    <lineage>
        <taxon>Bacteria</taxon>
        <taxon>Bacillati</taxon>
        <taxon>Bacillota</taxon>
        <taxon>Clostridia</taxon>
        <taxon>Peptostreptococcales</taxon>
        <taxon>Thermotaleaceae</taxon>
        <taxon>Geosporobacter</taxon>
    </lineage>
</organism>
<dbReference type="KEGG" id="gfe:Gferi_14395"/>
<dbReference type="AlphaFoldDB" id="A0A1D8GIB6"/>
<evidence type="ECO:0000256" key="2">
    <source>
        <dbReference type="ARBA" id="ARBA00023125"/>
    </source>
</evidence>
<name>A0A1D8GIB6_9FIRM</name>
<protein>
    <recommendedName>
        <fullName evidence="4">HTH gntR-type domain-containing protein</fullName>
    </recommendedName>
</protein>
<proteinExistence type="predicted"/>
<dbReference type="SUPFAM" id="SSF48008">
    <property type="entry name" value="GntR ligand-binding domain-like"/>
    <property type="match status" value="1"/>
</dbReference>
<feature type="domain" description="HTH gntR-type" evidence="4">
    <location>
        <begin position="9"/>
        <end position="76"/>
    </location>
</feature>
<reference evidence="5 6" key="1">
    <citation type="submission" date="2016-09" db="EMBL/GenBank/DDBJ databases">
        <title>Genomic analysis reveals versatility of anaerobic energy metabolism of Geosporobacter ferrireducens IRF9 of phylum Firmicutes.</title>
        <authorList>
            <person name="Kim S.-J."/>
        </authorList>
    </citation>
    <scope>NUCLEOTIDE SEQUENCE [LARGE SCALE GENOMIC DNA]</scope>
    <source>
        <strain evidence="5 6">IRF9</strain>
    </source>
</reference>
<keyword evidence="3" id="KW-0804">Transcription</keyword>
<dbReference type="Pfam" id="PF07729">
    <property type="entry name" value="FCD"/>
    <property type="match status" value="1"/>
</dbReference>
<dbReference type="Proteomes" id="UP000095743">
    <property type="component" value="Chromosome"/>
</dbReference>
<evidence type="ECO:0000256" key="3">
    <source>
        <dbReference type="ARBA" id="ARBA00023163"/>
    </source>
</evidence>